<dbReference type="RefSeq" id="WP_161082101.1">
    <property type="nucleotide sequence ID" value="NZ_WWCX01000001.1"/>
</dbReference>
<feature type="transmembrane region" description="Helical" evidence="1">
    <location>
        <begin position="63"/>
        <end position="84"/>
    </location>
</feature>
<proteinExistence type="predicted"/>
<dbReference type="Gene3D" id="3.40.1350.10">
    <property type="match status" value="1"/>
</dbReference>
<dbReference type="SUPFAM" id="SSF57783">
    <property type="entry name" value="Zinc beta-ribbon"/>
    <property type="match status" value="1"/>
</dbReference>
<dbReference type="InterPro" id="IPR007560">
    <property type="entry name" value="Restrct_endonuc_IV_Mrr"/>
</dbReference>
<dbReference type="EMBL" id="WWCX01000001">
    <property type="protein sequence ID" value="MYM92545.1"/>
    <property type="molecule type" value="Genomic_DNA"/>
</dbReference>
<keyword evidence="4" id="KW-0540">Nuclease</keyword>
<dbReference type="AlphaFoldDB" id="A0A845GGM5"/>
<dbReference type="Proteomes" id="UP000447355">
    <property type="component" value="Unassembled WGS sequence"/>
</dbReference>
<organism evidence="4 5">
    <name type="scientific">Duganella vulcania</name>
    <dbReference type="NCBI Taxonomy" id="2692166"/>
    <lineage>
        <taxon>Bacteria</taxon>
        <taxon>Pseudomonadati</taxon>
        <taxon>Pseudomonadota</taxon>
        <taxon>Betaproteobacteria</taxon>
        <taxon>Burkholderiales</taxon>
        <taxon>Oxalobacteraceae</taxon>
        <taxon>Telluria group</taxon>
        <taxon>Duganella</taxon>
    </lineage>
</organism>
<evidence type="ECO:0000259" key="3">
    <source>
        <dbReference type="Pfam" id="PF04471"/>
    </source>
</evidence>
<dbReference type="GO" id="GO:0006265">
    <property type="term" value="P:DNA topological change"/>
    <property type="evidence" value="ECO:0007669"/>
    <property type="project" value="InterPro"/>
</dbReference>
<dbReference type="Pfam" id="PF01396">
    <property type="entry name" value="Zn_ribbon_Top1"/>
    <property type="match status" value="1"/>
</dbReference>
<reference evidence="4" key="1">
    <citation type="submission" date="2019-12" db="EMBL/GenBank/DDBJ databases">
        <title>Novel species isolated from a subtropical stream in China.</title>
        <authorList>
            <person name="Lu H."/>
        </authorList>
    </citation>
    <scope>NUCLEOTIDE SEQUENCE [LARGE SCALE GENOMIC DNA]</scope>
    <source>
        <strain evidence="4">FT81W</strain>
    </source>
</reference>
<dbReference type="Pfam" id="PF04471">
    <property type="entry name" value="Mrr_cat"/>
    <property type="match status" value="1"/>
</dbReference>
<keyword evidence="1" id="KW-0472">Membrane</keyword>
<dbReference type="InterPro" id="IPR052906">
    <property type="entry name" value="Type_IV_Methyl-Rstrct_Enzyme"/>
</dbReference>
<accession>A0A845GGM5</accession>
<dbReference type="PANTHER" id="PTHR30015">
    <property type="entry name" value="MRR RESTRICTION SYSTEM PROTEIN"/>
    <property type="match status" value="1"/>
</dbReference>
<evidence type="ECO:0000313" key="4">
    <source>
        <dbReference type="EMBL" id="MYM92545.1"/>
    </source>
</evidence>
<evidence type="ECO:0000256" key="1">
    <source>
        <dbReference type="SAM" id="Phobius"/>
    </source>
</evidence>
<dbReference type="GO" id="GO:0015666">
    <property type="term" value="F:restriction endodeoxyribonuclease activity"/>
    <property type="evidence" value="ECO:0007669"/>
    <property type="project" value="TreeGrafter"/>
</dbReference>
<feature type="domain" description="DNA topoisomerase type IA zn finger" evidence="2">
    <location>
        <begin position="232"/>
        <end position="265"/>
    </location>
</feature>
<name>A0A845GGM5_9BURK</name>
<keyword evidence="4" id="KW-0255">Endonuclease</keyword>
<dbReference type="InterPro" id="IPR013498">
    <property type="entry name" value="Topo_IA_Znf"/>
</dbReference>
<feature type="domain" description="Restriction endonuclease type IV Mrr" evidence="3">
    <location>
        <begin position="98"/>
        <end position="209"/>
    </location>
</feature>
<evidence type="ECO:0000259" key="2">
    <source>
        <dbReference type="Pfam" id="PF01396"/>
    </source>
</evidence>
<dbReference type="InterPro" id="IPR011856">
    <property type="entry name" value="tRNA_endonuc-like_dom_sf"/>
</dbReference>
<dbReference type="SUPFAM" id="SSF52980">
    <property type="entry name" value="Restriction endonuclease-like"/>
    <property type="match status" value="1"/>
</dbReference>
<dbReference type="PANTHER" id="PTHR30015:SF7">
    <property type="entry name" value="TYPE IV METHYL-DIRECTED RESTRICTION ENZYME ECOKMRR"/>
    <property type="match status" value="1"/>
</dbReference>
<dbReference type="GO" id="GO:0003677">
    <property type="term" value="F:DNA binding"/>
    <property type="evidence" value="ECO:0007669"/>
    <property type="project" value="InterPro"/>
</dbReference>
<keyword evidence="1" id="KW-0812">Transmembrane</keyword>
<feature type="transmembrane region" description="Helical" evidence="1">
    <location>
        <begin position="12"/>
        <end position="34"/>
    </location>
</feature>
<gene>
    <name evidence="4" type="ORF">GTP90_01570</name>
</gene>
<keyword evidence="1" id="KW-1133">Transmembrane helix</keyword>
<dbReference type="GO" id="GO:0009307">
    <property type="term" value="P:DNA restriction-modification system"/>
    <property type="evidence" value="ECO:0007669"/>
    <property type="project" value="InterPro"/>
</dbReference>
<sequence>MSKRSNFLSDLIGAPWWLGVTLAFFVWLFFAHLIDFVHIPGADVNPFLRMFDGALHQPGLRDVSWLFVAVCLVGSLGSLVRLLLRGRLFDAQTDRGSIQKLDWRQFERLVAEAYARQGFRVGENGQGGADGGVDLYLHRDGQKTIVQCKHWRSTRVGSPVVREMYGLMQHEGASAVKIVTSGHFTEDARLFARDKPIDLVDGQRLHKLIGELQRGRQDEPSTEALATQSPACPQCGGSMVERTNRRTHERFLGCHNYPRCRGTLQVQ</sequence>
<dbReference type="GO" id="GO:0003916">
    <property type="term" value="F:DNA topoisomerase activity"/>
    <property type="evidence" value="ECO:0007669"/>
    <property type="project" value="InterPro"/>
</dbReference>
<protein>
    <submittedName>
        <fullName evidence="4">Restriction endonuclease</fullName>
    </submittedName>
</protein>
<dbReference type="GO" id="GO:0005694">
    <property type="term" value="C:chromosome"/>
    <property type="evidence" value="ECO:0007669"/>
    <property type="project" value="InterPro"/>
</dbReference>
<comment type="caution">
    <text evidence="4">The sequence shown here is derived from an EMBL/GenBank/DDBJ whole genome shotgun (WGS) entry which is preliminary data.</text>
</comment>
<dbReference type="InterPro" id="IPR011335">
    <property type="entry name" value="Restrct_endonuc-II-like"/>
</dbReference>
<evidence type="ECO:0000313" key="5">
    <source>
        <dbReference type="Proteomes" id="UP000447355"/>
    </source>
</evidence>
<keyword evidence="4" id="KW-0378">Hydrolase</keyword>